<feature type="domain" description="SCP2" evidence="1">
    <location>
        <begin position="8"/>
        <end position="104"/>
    </location>
</feature>
<dbReference type="SUPFAM" id="SSF55718">
    <property type="entry name" value="SCP-like"/>
    <property type="match status" value="1"/>
</dbReference>
<dbReference type="PANTHER" id="PTHR10094:SF25">
    <property type="entry name" value="SCP2 STEROL-BINDING DOMAIN-CONTAINING PROTEIN 1"/>
    <property type="match status" value="1"/>
</dbReference>
<organism evidence="2 3">
    <name type="scientific">Paenibacillus tyrfis</name>
    <dbReference type="NCBI Taxonomy" id="1501230"/>
    <lineage>
        <taxon>Bacteria</taxon>
        <taxon>Bacillati</taxon>
        <taxon>Bacillota</taxon>
        <taxon>Bacilli</taxon>
        <taxon>Bacillales</taxon>
        <taxon>Paenibacillaceae</taxon>
        <taxon>Paenibacillus</taxon>
    </lineage>
</organism>
<dbReference type="AlphaFoldDB" id="A0A081P8L3"/>
<evidence type="ECO:0000313" key="2">
    <source>
        <dbReference type="EMBL" id="KEQ27036.1"/>
    </source>
</evidence>
<protein>
    <submittedName>
        <fullName evidence="2">Sterol carrier protein</fullName>
    </submittedName>
</protein>
<name>A0A081P8L3_9BACL</name>
<dbReference type="Proteomes" id="UP000028123">
    <property type="component" value="Unassembled WGS sequence"/>
</dbReference>
<dbReference type="Pfam" id="PF02036">
    <property type="entry name" value="SCP2"/>
    <property type="match status" value="1"/>
</dbReference>
<evidence type="ECO:0000259" key="1">
    <source>
        <dbReference type="Pfam" id="PF02036"/>
    </source>
</evidence>
<dbReference type="GO" id="GO:0005829">
    <property type="term" value="C:cytosol"/>
    <property type="evidence" value="ECO:0007669"/>
    <property type="project" value="TreeGrafter"/>
</dbReference>
<sequence>MTVKESLQELVERMQENPEPIRPLHYVYQFDLDENEPFQVRFDSGTVEVLEGTPHPADCTLKLSASNFVKLLRNDLNTTMAFMLGSLKVDGRVGLALKLQEILKAY</sequence>
<gene>
    <name evidence="2" type="ORF">ET33_24375</name>
</gene>
<proteinExistence type="predicted"/>
<dbReference type="RefSeq" id="WP_036676800.1">
    <property type="nucleotide sequence ID" value="NZ_FYEP01000007.1"/>
</dbReference>
<reference evidence="2 3" key="1">
    <citation type="submission" date="2014-06" db="EMBL/GenBank/DDBJ databases">
        <title>Draft genome sequence of Paenibacillus sp. MSt1.</title>
        <authorList>
            <person name="Aw Y.K."/>
            <person name="Ong K.S."/>
            <person name="Gan H.M."/>
            <person name="Lee S.M."/>
        </authorList>
    </citation>
    <scope>NUCLEOTIDE SEQUENCE [LARGE SCALE GENOMIC DNA]</scope>
    <source>
        <strain evidence="2 3">MSt1</strain>
    </source>
</reference>
<accession>A0A081P8L3</accession>
<dbReference type="Gene3D" id="3.30.1050.10">
    <property type="entry name" value="SCP2 sterol-binding domain"/>
    <property type="match status" value="1"/>
</dbReference>
<dbReference type="EMBL" id="JNVM01000004">
    <property type="protein sequence ID" value="KEQ27036.1"/>
    <property type="molecule type" value="Genomic_DNA"/>
</dbReference>
<keyword evidence="3" id="KW-1185">Reference proteome</keyword>
<dbReference type="InterPro" id="IPR003033">
    <property type="entry name" value="SCP2_sterol-bd_dom"/>
</dbReference>
<dbReference type="eggNOG" id="COG3255">
    <property type="taxonomic scope" value="Bacteria"/>
</dbReference>
<comment type="caution">
    <text evidence="2">The sequence shown here is derived from an EMBL/GenBank/DDBJ whole genome shotgun (WGS) entry which is preliminary data.</text>
</comment>
<dbReference type="InterPro" id="IPR036527">
    <property type="entry name" value="SCP2_sterol-bd_dom_sf"/>
</dbReference>
<evidence type="ECO:0000313" key="3">
    <source>
        <dbReference type="Proteomes" id="UP000028123"/>
    </source>
</evidence>
<dbReference type="PANTHER" id="PTHR10094">
    <property type="entry name" value="STEROL CARRIER PROTEIN 2 SCP-2 FAMILY PROTEIN"/>
    <property type="match status" value="1"/>
</dbReference>
<dbReference type="OrthoDB" id="9804656at2"/>